<evidence type="ECO:0000313" key="2">
    <source>
        <dbReference type="EMBL" id="KLO11632.1"/>
    </source>
</evidence>
<dbReference type="EMBL" id="KQ085995">
    <property type="protein sequence ID" value="KLO11632.1"/>
    <property type="molecule type" value="Genomic_DNA"/>
</dbReference>
<keyword evidence="3" id="KW-1185">Reference proteome</keyword>
<evidence type="ECO:0000256" key="1">
    <source>
        <dbReference type="SAM" id="SignalP"/>
    </source>
</evidence>
<proteinExistence type="predicted"/>
<protein>
    <submittedName>
        <fullName evidence="2">Uncharacterized protein</fullName>
    </submittedName>
</protein>
<accession>A0A0H2RJ30</accession>
<dbReference type="Proteomes" id="UP000053477">
    <property type="component" value="Unassembled WGS sequence"/>
</dbReference>
<gene>
    <name evidence="2" type="ORF">SCHPADRAFT_998708</name>
</gene>
<dbReference type="AlphaFoldDB" id="A0A0H2RJ30"/>
<keyword evidence="1" id="KW-0732">Signal</keyword>
<evidence type="ECO:0000313" key="3">
    <source>
        <dbReference type="Proteomes" id="UP000053477"/>
    </source>
</evidence>
<reference evidence="2 3" key="1">
    <citation type="submission" date="2015-04" db="EMBL/GenBank/DDBJ databases">
        <title>Complete genome sequence of Schizopora paradoxa KUC8140, a cosmopolitan wood degrader in East Asia.</title>
        <authorList>
            <consortium name="DOE Joint Genome Institute"/>
            <person name="Min B."/>
            <person name="Park H."/>
            <person name="Jang Y."/>
            <person name="Kim J.-J."/>
            <person name="Kim K.H."/>
            <person name="Pangilinan J."/>
            <person name="Lipzen A."/>
            <person name="Riley R."/>
            <person name="Grigoriev I.V."/>
            <person name="Spatafora J.W."/>
            <person name="Choi I.-G."/>
        </authorList>
    </citation>
    <scope>NUCLEOTIDE SEQUENCE [LARGE SCALE GENOMIC DNA]</scope>
    <source>
        <strain evidence="2 3">KUC8140</strain>
    </source>
</reference>
<sequence>MHTPLNLAKLLALLFCTGIVLSMPSEPRKRTAAPFKEDKLSPYNNVNREVSVRAELSKRLNTGLIKDFSIPEERDVKEDKLSPYNERDAVYYGA</sequence>
<organism evidence="2 3">
    <name type="scientific">Schizopora paradoxa</name>
    <dbReference type="NCBI Taxonomy" id="27342"/>
    <lineage>
        <taxon>Eukaryota</taxon>
        <taxon>Fungi</taxon>
        <taxon>Dikarya</taxon>
        <taxon>Basidiomycota</taxon>
        <taxon>Agaricomycotina</taxon>
        <taxon>Agaricomycetes</taxon>
        <taxon>Hymenochaetales</taxon>
        <taxon>Schizoporaceae</taxon>
        <taxon>Schizopora</taxon>
    </lineage>
</organism>
<feature type="signal peptide" evidence="1">
    <location>
        <begin position="1"/>
        <end position="22"/>
    </location>
</feature>
<dbReference type="InParanoid" id="A0A0H2RJ30"/>
<name>A0A0H2RJ30_9AGAM</name>
<feature type="chain" id="PRO_5005201953" evidence="1">
    <location>
        <begin position="23"/>
        <end position="94"/>
    </location>
</feature>